<proteinExistence type="predicted"/>
<dbReference type="EMBL" id="VSSQ01119843">
    <property type="protein sequence ID" value="MPN53074.1"/>
    <property type="molecule type" value="Genomic_DNA"/>
</dbReference>
<dbReference type="AlphaFoldDB" id="A0A645IXG5"/>
<feature type="domain" description="YknX-like C-terminal permuted SH3-like" evidence="1">
    <location>
        <begin position="5"/>
        <end position="52"/>
    </location>
</feature>
<dbReference type="Gene3D" id="2.40.420.20">
    <property type="match status" value="1"/>
</dbReference>
<evidence type="ECO:0000313" key="2">
    <source>
        <dbReference type="EMBL" id="MPN53074.1"/>
    </source>
</evidence>
<organism evidence="2">
    <name type="scientific">bioreactor metagenome</name>
    <dbReference type="NCBI Taxonomy" id="1076179"/>
    <lineage>
        <taxon>unclassified sequences</taxon>
        <taxon>metagenomes</taxon>
        <taxon>ecological metagenomes</taxon>
    </lineage>
</organism>
<sequence>MFLEKEGRAVYTKVELGTRMGDKYEIVSGLQVGDRVIVQGNTGLIEGTEIQVTP</sequence>
<protein>
    <recommendedName>
        <fullName evidence="1">YknX-like C-terminal permuted SH3-like domain-containing protein</fullName>
    </recommendedName>
</protein>
<name>A0A645IXG5_9ZZZZ</name>
<reference evidence="2" key="1">
    <citation type="submission" date="2019-08" db="EMBL/GenBank/DDBJ databases">
        <authorList>
            <person name="Kucharzyk K."/>
            <person name="Murdoch R.W."/>
            <person name="Higgins S."/>
            <person name="Loffler F."/>
        </authorList>
    </citation>
    <scope>NUCLEOTIDE SEQUENCE</scope>
</reference>
<gene>
    <name evidence="2" type="ORF">SDC9_200737</name>
</gene>
<dbReference type="InterPro" id="IPR058637">
    <property type="entry name" value="YknX-like_C"/>
</dbReference>
<evidence type="ECO:0000259" key="1">
    <source>
        <dbReference type="Pfam" id="PF25989"/>
    </source>
</evidence>
<comment type="caution">
    <text evidence="2">The sequence shown here is derived from an EMBL/GenBank/DDBJ whole genome shotgun (WGS) entry which is preliminary data.</text>
</comment>
<dbReference type="Pfam" id="PF25989">
    <property type="entry name" value="YknX_C"/>
    <property type="match status" value="1"/>
</dbReference>
<accession>A0A645IXG5</accession>